<feature type="binding site" evidence="2">
    <location>
        <position position="121"/>
    </location>
    <ligand>
        <name>CoA</name>
        <dbReference type="ChEBI" id="CHEBI:57287"/>
    </ligand>
</feature>
<dbReference type="PANTHER" id="PTHR38096">
    <property type="entry name" value="ENTEROBACTIN SYNTHASE COMPONENT D"/>
    <property type="match status" value="1"/>
</dbReference>
<sequence length="241" mass="25543">MTVTTAGPAADAGALTLLGRLLPAGTAVVEAFDDALPAPLFPQELAALGNAVAKRRAEFMTARRCAREALGRLGIGPVAIPSGPRREPLWPDGIVGTITHCAGYRAAAIARAGQLTTIGIDAEPHEPLPDGVLDSITLAEERRHLRQLAAQRPGVHWDRLLFSIKESVFKAWYPLTGRWLDFTEATVTISAQRETFHAWLLVPGPVVGGVEVGGFGGRWLVGRGLVLTGIAVPARQPAYAA</sequence>
<evidence type="ECO:0000313" key="7">
    <source>
        <dbReference type="Proteomes" id="UP000660611"/>
    </source>
</evidence>
<dbReference type="EMBL" id="BONQ01000157">
    <property type="protein sequence ID" value="GIG51645.1"/>
    <property type="molecule type" value="Genomic_DNA"/>
</dbReference>
<dbReference type="InterPro" id="IPR037143">
    <property type="entry name" value="4-PPantetheinyl_Trfase_dom_sf"/>
</dbReference>
<dbReference type="PRINTS" id="PR01399">
    <property type="entry name" value="ENTSNTHTASED"/>
</dbReference>
<evidence type="ECO:0000256" key="3">
    <source>
        <dbReference type="PIRSR" id="PIRSR603542-2"/>
    </source>
</evidence>
<dbReference type="Pfam" id="PF01648">
    <property type="entry name" value="ACPS"/>
    <property type="match status" value="1"/>
</dbReference>
<dbReference type="GO" id="GO:0000287">
    <property type="term" value="F:magnesium ion binding"/>
    <property type="evidence" value="ECO:0007669"/>
    <property type="project" value="InterPro"/>
</dbReference>
<accession>A0A919PVL6</accession>
<keyword evidence="3" id="KW-0479">Metal-binding</keyword>
<keyword evidence="1 6" id="KW-0808">Transferase</keyword>
<feature type="binding site" evidence="2">
    <location>
        <position position="63"/>
    </location>
    <ligand>
        <name>CoA</name>
        <dbReference type="ChEBI" id="CHEBI:57287"/>
    </ligand>
</feature>
<dbReference type="SUPFAM" id="SSF56214">
    <property type="entry name" value="4'-phosphopantetheinyl transferase"/>
    <property type="match status" value="1"/>
</dbReference>
<keyword evidence="7" id="KW-1185">Reference proteome</keyword>
<feature type="domain" description="4'-phosphopantetheinyl transferase N-terminal" evidence="5">
    <location>
        <begin position="46"/>
        <end position="110"/>
    </location>
</feature>
<feature type="binding site" evidence="2">
    <location>
        <begin position="99"/>
        <end position="100"/>
    </location>
    <ligand>
        <name>CoA</name>
        <dbReference type="ChEBI" id="CHEBI:57287"/>
    </ligand>
</feature>
<evidence type="ECO:0000259" key="5">
    <source>
        <dbReference type="Pfam" id="PF17837"/>
    </source>
</evidence>
<dbReference type="InterPro" id="IPR003542">
    <property type="entry name" value="Enbac_synth_compD-like"/>
</dbReference>
<feature type="binding site" evidence="3">
    <location>
        <position position="121"/>
    </location>
    <ligand>
        <name>Mg(2+)</name>
        <dbReference type="ChEBI" id="CHEBI:18420"/>
    </ligand>
</feature>
<dbReference type="PANTHER" id="PTHR38096:SF1">
    <property type="entry name" value="ENTEROBACTIN SYNTHASE COMPONENT D"/>
    <property type="match status" value="1"/>
</dbReference>
<reference evidence="6" key="1">
    <citation type="submission" date="2021-01" db="EMBL/GenBank/DDBJ databases">
        <title>Whole genome shotgun sequence of Dactylosporangium siamense NBRC 106093.</title>
        <authorList>
            <person name="Komaki H."/>
            <person name="Tamura T."/>
        </authorList>
    </citation>
    <scope>NUCLEOTIDE SEQUENCE</scope>
    <source>
        <strain evidence="6">NBRC 106093</strain>
    </source>
</reference>
<dbReference type="GO" id="GO:0008897">
    <property type="term" value="F:holo-[acyl-carrier-protein] synthase activity"/>
    <property type="evidence" value="ECO:0007669"/>
    <property type="project" value="InterPro"/>
</dbReference>
<name>A0A919PVL6_9ACTN</name>
<dbReference type="GO" id="GO:0005886">
    <property type="term" value="C:plasma membrane"/>
    <property type="evidence" value="ECO:0007669"/>
    <property type="project" value="TreeGrafter"/>
</dbReference>
<feature type="binding site" evidence="3">
    <location>
        <position position="123"/>
    </location>
    <ligand>
        <name>Mg(2+)</name>
        <dbReference type="ChEBI" id="CHEBI:18420"/>
    </ligand>
</feature>
<feature type="binding site" evidence="2">
    <location>
        <position position="166"/>
    </location>
    <ligand>
        <name>CoA</name>
        <dbReference type="ChEBI" id="CHEBI:57287"/>
    </ligand>
</feature>
<protein>
    <submittedName>
        <fullName evidence="6">4'-phosphopantetheinyl transferase</fullName>
    </submittedName>
</protein>
<dbReference type="Proteomes" id="UP000660611">
    <property type="component" value="Unassembled WGS sequence"/>
</dbReference>
<evidence type="ECO:0000256" key="2">
    <source>
        <dbReference type="PIRSR" id="PIRSR603542-1"/>
    </source>
</evidence>
<feature type="binding site" evidence="2">
    <location>
        <position position="55"/>
    </location>
    <ligand>
        <name>CoA</name>
        <dbReference type="ChEBI" id="CHEBI:57287"/>
    </ligand>
</feature>
<feature type="binding site" evidence="3">
    <location>
        <position position="122"/>
    </location>
    <ligand>
        <name>Mg(2+)</name>
        <dbReference type="ChEBI" id="CHEBI:18420"/>
    </ligand>
</feature>
<evidence type="ECO:0000313" key="6">
    <source>
        <dbReference type="EMBL" id="GIG51645.1"/>
    </source>
</evidence>
<feature type="binding site" evidence="2">
    <location>
        <position position="170"/>
    </location>
    <ligand>
        <name>CoA</name>
        <dbReference type="ChEBI" id="CHEBI:57287"/>
    </ligand>
</feature>
<dbReference type="GO" id="GO:0009366">
    <property type="term" value="C:enterobactin synthetase complex"/>
    <property type="evidence" value="ECO:0007669"/>
    <property type="project" value="InterPro"/>
</dbReference>
<dbReference type="RefSeq" id="WP_239136876.1">
    <property type="nucleotide sequence ID" value="NZ_BAAAVW010000025.1"/>
</dbReference>
<evidence type="ECO:0000256" key="1">
    <source>
        <dbReference type="ARBA" id="ARBA00022679"/>
    </source>
</evidence>
<organism evidence="6 7">
    <name type="scientific">Dactylosporangium siamense</name>
    <dbReference type="NCBI Taxonomy" id="685454"/>
    <lineage>
        <taxon>Bacteria</taxon>
        <taxon>Bacillati</taxon>
        <taxon>Actinomycetota</taxon>
        <taxon>Actinomycetes</taxon>
        <taxon>Micromonosporales</taxon>
        <taxon>Micromonosporaceae</taxon>
        <taxon>Dactylosporangium</taxon>
    </lineage>
</organism>
<dbReference type="AlphaFoldDB" id="A0A919PVL6"/>
<comment type="caution">
    <text evidence="6">The sequence shown here is derived from an EMBL/GenBank/DDBJ whole genome shotgun (WGS) entry which is preliminary data.</text>
</comment>
<dbReference type="InterPro" id="IPR008278">
    <property type="entry name" value="4-PPantetheinyl_Trfase_dom"/>
</dbReference>
<dbReference type="GO" id="GO:0009239">
    <property type="term" value="P:enterobactin biosynthetic process"/>
    <property type="evidence" value="ECO:0007669"/>
    <property type="project" value="InterPro"/>
</dbReference>
<proteinExistence type="predicted"/>
<comment type="cofactor">
    <cofactor evidence="3">
        <name>Mg(2+)</name>
        <dbReference type="ChEBI" id="CHEBI:18420"/>
    </cofactor>
</comment>
<dbReference type="Pfam" id="PF17837">
    <property type="entry name" value="4PPT_N"/>
    <property type="match status" value="1"/>
</dbReference>
<feature type="binding site" evidence="2">
    <location>
        <position position="180"/>
    </location>
    <ligand>
        <name>CoA</name>
        <dbReference type="ChEBI" id="CHEBI:57287"/>
    </ligand>
</feature>
<gene>
    <name evidence="6" type="ORF">Dsi01nite_096860</name>
</gene>
<dbReference type="InterPro" id="IPR041354">
    <property type="entry name" value="4PPT_N"/>
</dbReference>
<evidence type="ECO:0000259" key="4">
    <source>
        <dbReference type="Pfam" id="PF01648"/>
    </source>
</evidence>
<feature type="domain" description="4'-phosphopantetheinyl transferase" evidence="4">
    <location>
        <begin position="118"/>
        <end position="193"/>
    </location>
</feature>
<keyword evidence="3" id="KW-0460">Magnesium</keyword>